<evidence type="ECO:0000256" key="4">
    <source>
        <dbReference type="ARBA" id="ARBA00023306"/>
    </source>
</evidence>
<evidence type="ECO:0000256" key="1">
    <source>
        <dbReference type="ARBA" id="ARBA00006955"/>
    </source>
</evidence>
<comment type="caution">
    <text evidence="9">The sequence shown here is derived from an EMBL/GenBank/DDBJ whole genome shotgun (WGS) entry which is preliminary data.</text>
</comment>
<evidence type="ECO:0000256" key="3">
    <source>
        <dbReference type="ARBA" id="ARBA00023127"/>
    </source>
</evidence>
<name>A0AAV6PA94_9ROSI</name>
<dbReference type="Pfam" id="PF02984">
    <property type="entry name" value="Cyclin_C"/>
    <property type="match status" value="1"/>
</dbReference>
<keyword evidence="3 5" id="KW-0195">Cyclin</keyword>
<dbReference type="InterPro" id="IPR048258">
    <property type="entry name" value="Cyclins_cyclin-box"/>
</dbReference>
<keyword evidence="4" id="KW-0131">Cell cycle</keyword>
<dbReference type="CDD" id="cd20506">
    <property type="entry name" value="CYCLIN_AtCycA-like_rpt2"/>
    <property type="match status" value="1"/>
</dbReference>
<dbReference type="EMBL" id="JAGKQH010000001">
    <property type="protein sequence ID" value="KAG6608442.1"/>
    <property type="molecule type" value="Genomic_DNA"/>
</dbReference>
<feature type="non-terminal residue" evidence="9">
    <location>
        <position position="1"/>
    </location>
</feature>
<feature type="compositionally biased region" description="Basic and acidic residues" evidence="6">
    <location>
        <begin position="168"/>
        <end position="180"/>
    </location>
</feature>
<gene>
    <name evidence="9" type="primary">CYCA3-4</name>
    <name evidence="9" type="ORF">SDJN03_01784</name>
</gene>
<feature type="domain" description="Cyclin-like" evidence="7">
    <location>
        <begin position="296"/>
        <end position="380"/>
    </location>
</feature>
<evidence type="ECO:0000313" key="9">
    <source>
        <dbReference type="EMBL" id="KAG6608442.1"/>
    </source>
</evidence>
<feature type="region of interest" description="Disordered" evidence="6">
    <location>
        <begin position="162"/>
        <end position="227"/>
    </location>
</feature>
<keyword evidence="2" id="KW-0132">Cell division</keyword>
<dbReference type="InterPro" id="IPR013763">
    <property type="entry name" value="Cyclin-like_dom"/>
</dbReference>
<dbReference type="SMART" id="SM00385">
    <property type="entry name" value="CYCLIN"/>
    <property type="match status" value="2"/>
</dbReference>
<dbReference type="SMART" id="SM01332">
    <property type="entry name" value="Cyclin_C"/>
    <property type="match status" value="1"/>
</dbReference>
<feature type="domain" description="Cyclin-like" evidence="7">
    <location>
        <begin position="393"/>
        <end position="481"/>
    </location>
</feature>
<keyword evidence="10" id="KW-1185">Reference proteome</keyword>
<comment type="similarity">
    <text evidence="1">Belongs to the cyclin family. Cyclin AB subfamily.</text>
</comment>
<feature type="region of interest" description="Disordered" evidence="6">
    <location>
        <begin position="574"/>
        <end position="603"/>
    </location>
</feature>
<dbReference type="FunFam" id="1.10.472.10:FF:000013">
    <property type="entry name" value="Cyclin A1"/>
    <property type="match status" value="1"/>
</dbReference>
<dbReference type="FunFam" id="1.10.472.10:FF:000167">
    <property type="entry name" value="Mitotic cyclin 6"/>
    <property type="match status" value="1"/>
</dbReference>
<reference evidence="9 10" key="1">
    <citation type="journal article" date="2021" name="Hortic Res">
        <title>The domestication of Cucurbita argyrosperma as revealed by the genome of its wild relative.</title>
        <authorList>
            <person name="Barrera-Redondo J."/>
            <person name="Sanchez-de la Vega G."/>
            <person name="Aguirre-Liguori J.A."/>
            <person name="Castellanos-Morales G."/>
            <person name="Gutierrez-Guerrero Y.T."/>
            <person name="Aguirre-Dugua X."/>
            <person name="Aguirre-Planter E."/>
            <person name="Tenaillon M.I."/>
            <person name="Lira-Saade R."/>
            <person name="Eguiarte L.E."/>
        </authorList>
    </citation>
    <scope>NUCLEOTIDE SEQUENCE [LARGE SCALE GENOMIC DNA]</scope>
    <source>
        <strain evidence="9">JBR-2021</strain>
    </source>
</reference>
<accession>A0AAV6PA94</accession>
<evidence type="ECO:0000259" key="7">
    <source>
        <dbReference type="SMART" id="SM00385"/>
    </source>
</evidence>
<evidence type="ECO:0000256" key="5">
    <source>
        <dbReference type="RuleBase" id="RU000383"/>
    </source>
</evidence>
<evidence type="ECO:0000313" key="10">
    <source>
        <dbReference type="Proteomes" id="UP000685013"/>
    </source>
</evidence>
<dbReference type="PROSITE" id="PS00292">
    <property type="entry name" value="CYCLINS"/>
    <property type="match status" value="1"/>
</dbReference>
<proteinExistence type="inferred from homology"/>
<feature type="compositionally biased region" description="Basic residues" evidence="6">
    <location>
        <begin position="206"/>
        <end position="217"/>
    </location>
</feature>
<evidence type="ECO:0000256" key="6">
    <source>
        <dbReference type="SAM" id="MobiDB-lite"/>
    </source>
</evidence>
<dbReference type="PANTHER" id="PTHR10177">
    <property type="entry name" value="CYCLINS"/>
    <property type="match status" value="1"/>
</dbReference>
<dbReference type="GO" id="GO:0051301">
    <property type="term" value="P:cell division"/>
    <property type="evidence" value="ECO:0007669"/>
    <property type="project" value="UniProtKB-KW"/>
</dbReference>
<organism evidence="9 10">
    <name type="scientific">Cucurbita argyrosperma subsp. sororia</name>
    <dbReference type="NCBI Taxonomy" id="37648"/>
    <lineage>
        <taxon>Eukaryota</taxon>
        <taxon>Viridiplantae</taxon>
        <taxon>Streptophyta</taxon>
        <taxon>Embryophyta</taxon>
        <taxon>Tracheophyta</taxon>
        <taxon>Spermatophyta</taxon>
        <taxon>Magnoliopsida</taxon>
        <taxon>eudicotyledons</taxon>
        <taxon>Gunneridae</taxon>
        <taxon>Pentapetalae</taxon>
        <taxon>rosids</taxon>
        <taxon>fabids</taxon>
        <taxon>Cucurbitales</taxon>
        <taxon>Cucurbitaceae</taxon>
        <taxon>Cucurbiteae</taxon>
        <taxon>Cucurbita</taxon>
    </lineage>
</organism>
<dbReference type="Pfam" id="PF00134">
    <property type="entry name" value="Cyclin_N"/>
    <property type="match status" value="1"/>
</dbReference>
<dbReference type="InterPro" id="IPR004367">
    <property type="entry name" value="Cyclin_C-dom"/>
</dbReference>
<protein>
    <submittedName>
        <fullName evidence="9">Cyclin-A3-4</fullName>
    </submittedName>
</protein>
<dbReference type="Proteomes" id="UP000685013">
    <property type="component" value="Chromosome 1"/>
</dbReference>
<feature type="domain" description="Cyclin C-terminal" evidence="8">
    <location>
        <begin position="389"/>
        <end position="512"/>
    </location>
</feature>
<evidence type="ECO:0000259" key="8">
    <source>
        <dbReference type="SMART" id="SM01332"/>
    </source>
</evidence>
<dbReference type="AlphaFoldDB" id="A0AAV6PA94"/>
<dbReference type="CDD" id="cd20562">
    <property type="entry name" value="CYCLIN_AtCycA_like_rpt1"/>
    <property type="match status" value="1"/>
</dbReference>
<dbReference type="InterPro" id="IPR006671">
    <property type="entry name" value="Cyclin_N"/>
</dbReference>
<evidence type="ECO:0000256" key="2">
    <source>
        <dbReference type="ARBA" id="ARBA00022618"/>
    </source>
</evidence>
<dbReference type="InterPro" id="IPR039361">
    <property type="entry name" value="Cyclin"/>
</dbReference>
<sequence>MWMKSSLRKSKCLLVSNCSSGTAAIGRRTAWFCDSTGLLFPASSGKLRTFKSDASLRTNTDWFCLEYLVDNRVIGSGHSRREDGTASVVFFQSSSRRKYTITENFIHIFPWRDRSLETTSIVPDGENRSSGIRRTICVAGPPFQIQGRLLTMADKENIFRLTRGSKKRSAEAATPHDRSANKRRVVLGELPILQNATSSSVDRTSRSRPSRQRRRLKSRDTAETSAAAQINTLPDADVKLSDEGNSEDPQMCTVFASDIYEYLRAMETDPRRRPLPDYIGRVQKDISANMRGILVDWLVEVAKEYKLVSDTLYLSISYVDRYLSLNAISRQKLQLLGVSAMLIASKYEEISPPHVEEFVYITDNTYNREEVVEMEADILKSLEFELGSPTIKTFLRRFTMIAQETYEFNTLQFEFLGYYLAELSLLDYNCVKFLPSLIAASVIFLARFMIQPKKHPWTSRLEHFTGYKPADMKNCVLLVHDLYLSRRGGALAAIREKYKQHKYKFVSIMPSPPEIPIPYFEDKEKQHDGRKNIKKASAEKEKWPRLVCCVAGLAAEKTIVKNVRGSSAASVNGDFLSSGLRRKQRDNGGRRHPSTSTVKNAGEAPEAAAVAAMETLIQCALCQQEEGPKHFGSSP</sequence>